<dbReference type="EMBL" id="JAKWFO010000002">
    <property type="protein sequence ID" value="KAI9638802.1"/>
    <property type="molecule type" value="Genomic_DNA"/>
</dbReference>
<feature type="domain" description="Glycosyl hydrolase family 31 C-terminal" evidence="10">
    <location>
        <begin position="629"/>
        <end position="714"/>
    </location>
</feature>
<dbReference type="InterPro" id="IPR011013">
    <property type="entry name" value="Gal_mutarotase_sf_dom"/>
</dbReference>
<dbReference type="InterPro" id="IPR025887">
    <property type="entry name" value="Glyco_hydro_31_N_dom"/>
</dbReference>
<keyword evidence="3 6" id="KW-0326">Glycosidase</keyword>
<proteinExistence type="inferred from homology"/>
<dbReference type="InterPro" id="IPR000322">
    <property type="entry name" value="Glyco_hydro_31_TIM"/>
</dbReference>
<dbReference type="PANTHER" id="PTHR43053">
    <property type="entry name" value="GLYCOSIDASE FAMILY 31"/>
    <property type="match status" value="1"/>
</dbReference>
<dbReference type="FunFam" id="3.20.20.80:FF:000053">
    <property type="entry name" value="Alpha-xylosidase YicI"/>
    <property type="match status" value="1"/>
</dbReference>
<dbReference type="NCBIfam" id="NF007940">
    <property type="entry name" value="PRK10658.1"/>
    <property type="match status" value="1"/>
</dbReference>
<dbReference type="Gene3D" id="2.60.40.1760">
    <property type="entry name" value="glycosyl hydrolase (family 31)"/>
    <property type="match status" value="1"/>
</dbReference>
<dbReference type="Pfam" id="PF13802">
    <property type="entry name" value="Gal_mutarotas_2"/>
    <property type="match status" value="1"/>
</dbReference>
<sequence>MKFTDGLWRRPIGEDFQGGVEVVEVLEASNAGLEYIVAPRHVGRRGDTLNSALLTVRVSSPQADVLKVTVEHHQGQLDPGPHFELHPDGPPPSFETTSDVSNPDLVSFTSGTLSVGVNTKPFTYGMTFTDSANPTPHLTSVETKGQAVVDLPYHYTLSSMSNTSCLSTLHAAQPLHQNTTPGQRTSGGWVRFMLNEMDLAVDEKIYGLGERFGPFIKNGQNVGMWNADGGTSSEQAYKNVPFYLSSRGYGVFVNQTEEVEFEVGREKCSKVGFSVKGEKLEYYVFGGGSMKAALSNYVKLTGMPALPPAWSFGLYLSTSFTTSYDQATVTSFLEGMRSRGCPVRVFHLDCFWMKRYDWCSFSWDPEAFPDPKKYLAEIKQEYNIKVCAWVNPYIAQRANIFKEGKEKGYFLKRTDGSVWQWDEWQPGMAVVDFTNPEACKWYAGLITTLMATGVDTIKTDFGERIPHLDVKWHDGSDPIKMHNYYAHLYNKVVFEAIQSQSGPDSAALFARSATAGGQRFPIHWGGDCGSTFTAMAESIRGGLSLTSSGFAFWSHDIGGFEGLPAEEVYCRWVAFGLFSSHSRLHGSSSYRVPWNYGDLAVSVTSKMINAKLRLMPYIYAQAIKATNTGIPFMRSMILEFPDDPTCAYLDKQYMFGDNILVAPVLHATTAKFYLPAGVWTDFFTEETITGPRWVTKDEYPLDALPVYVREGTVLLLGPEGVTVPDYEYGKVELEARSYQLKEGQQVVVDVPTGKGKDMAGSIRVGAKGVIDAWGLKIRLRK</sequence>
<gene>
    <name evidence="11" type="ORF">MKK02DRAFT_35765</name>
</gene>
<dbReference type="EC" id="3.2.1.177" evidence="5"/>
<dbReference type="GO" id="GO:0061634">
    <property type="term" value="F:alpha-D-xyloside xylohydrolase"/>
    <property type="evidence" value="ECO:0007669"/>
    <property type="project" value="UniProtKB-EC"/>
</dbReference>
<evidence type="ECO:0000256" key="3">
    <source>
        <dbReference type="ARBA" id="ARBA00023295"/>
    </source>
</evidence>
<dbReference type="SUPFAM" id="SSF74650">
    <property type="entry name" value="Galactose mutarotase-like"/>
    <property type="match status" value="1"/>
</dbReference>
<dbReference type="InterPro" id="IPR013780">
    <property type="entry name" value="Glyco_hydro_b"/>
</dbReference>
<comment type="similarity">
    <text evidence="1 6">Belongs to the glycosyl hydrolase 31 family.</text>
</comment>
<name>A0AA38LWI5_9TREE</name>
<dbReference type="AlphaFoldDB" id="A0AA38LWI5"/>
<dbReference type="PANTHER" id="PTHR43053:SF4">
    <property type="entry name" value="MYOGENESIS-REGULATING GLYCOSIDASE"/>
    <property type="match status" value="1"/>
</dbReference>
<dbReference type="InterPro" id="IPR017853">
    <property type="entry name" value="GH"/>
</dbReference>
<organism evidence="11 12">
    <name type="scientific">Dioszegia hungarica</name>
    <dbReference type="NCBI Taxonomy" id="4972"/>
    <lineage>
        <taxon>Eukaryota</taxon>
        <taxon>Fungi</taxon>
        <taxon>Dikarya</taxon>
        <taxon>Basidiomycota</taxon>
        <taxon>Agaricomycotina</taxon>
        <taxon>Tremellomycetes</taxon>
        <taxon>Tremellales</taxon>
        <taxon>Bulleribasidiaceae</taxon>
        <taxon>Dioszegia</taxon>
    </lineage>
</organism>
<dbReference type="InterPro" id="IPR048395">
    <property type="entry name" value="Glyco_hydro_31_C"/>
</dbReference>
<dbReference type="CDD" id="cd14752">
    <property type="entry name" value="GH31_N"/>
    <property type="match status" value="1"/>
</dbReference>
<dbReference type="GO" id="GO:0030246">
    <property type="term" value="F:carbohydrate binding"/>
    <property type="evidence" value="ECO:0007669"/>
    <property type="project" value="InterPro"/>
</dbReference>
<feature type="domain" description="Glycoside hydrolase family 31 TIM barrel" evidence="8">
    <location>
        <begin position="304"/>
        <end position="620"/>
    </location>
</feature>
<dbReference type="Gene3D" id="3.20.20.80">
    <property type="entry name" value="Glycosidases"/>
    <property type="match status" value="1"/>
</dbReference>
<dbReference type="Gene3D" id="2.60.40.1180">
    <property type="entry name" value="Golgi alpha-mannosidase II"/>
    <property type="match status" value="1"/>
</dbReference>
<dbReference type="CDD" id="cd06593">
    <property type="entry name" value="GH31_xylosidase_YicI"/>
    <property type="match status" value="1"/>
</dbReference>
<dbReference type="GO" id="GO:0005975">
    <property type="term" value="P:carbohydrate metabolic process"/>
    <property type="evidence" value="ECO:0007669"/>
    <property type="project" value="InterPro"/>
</dbReference>
<evidence type="ECO:0000256" key="6">
    <source>
        <dbReference type="RuleBase" id="RU361185"/>
    </source>
</evidence>
<evidence type="ECO:0000259" key="9">
    <source>
        <dbReference type="Pfam" id="PF13802"/>
    </source>
</evidence>
<feature type="domain" description="Glycoside hydrolase family 31 N-terminal" evidence="9">
    <location>
        <begin position="55"/>
        <end position="262"/>
    </location>
</feature>
<reference evidence="11" key="1">
    <citation type="journal article" date="2022" name="G3 (Bethesda)">
        <title>High quality genome of the basidiomycete yeast Dioszegia hungarica PDD-24b-2 isolated from cloud water.</title>
        <authorList>
            <person name="Jarrige D."/>
            <person name="Haridas S."/>
            <person name="Bleykasten-Grosshans C."/>
            <person name="Joly M."/>
            <person name="Nadalig T."/>
            <person name="Sancelme M."/>
            <person name="Vuilleumier S."/>
            <person name="Grigoriev I.V."/>
            <person name="Amato P."/>
            <person name="Bringel F."/>
        </authorList>
    </citation>
    <scope>NUCLEOTIDE SEQUENCE</scope>
    <source>
        <strain evidence="11">PDD-24b-2</strain>
    </source>
</reference>
<dbReference type="SUPFAM" id="SSF51445">
    <property type="entry name" value="(Trans)glycosidases"/>
    <property type="match status" value="1"/>
</dbReference>
<keyword evidence="2 6" id="KW-0378">Hydrolase</keyword>
<evidence type="ECO:0000256" key="1">
    <source>
        <dbReference type="ARBA" id="ARBA00007806"/>
    </source>
</evidence>
<evidence type="ECO:0000256" key="4">
    <source>
        <dbReference type="ARBA" id="ARBA00052064"/>
    </source>
</evidence>
<evidence type="ECO:0000256" key="2">
    <source>
        <dbReference type="ARBA" id="ARBA00022801"/>
    </source>
</evidence>
<dbReference type="Proteomes" id="UP001164286">
    <property type="component" value="Unassembled WGS sequence"/>
</dbReference>
<dbReference type="InterPro" id="IPR050985">
    <property type="entry name" value="Alpha-glycosidase_related"/>
</dbReference>
<protein>
    <recommendedName>
        <fullName evidence="5">alpha-D-xyloside xylohydrolase</fullName>
        <ecNumber evidence="5">3.2.1.177</ecNumber>
    </recommendedName>
</protein>
<feature type="compositionally biased region" description="Basic and acidic residues" evidence="7">
    <location>
        <begin position="75"/>
        <end position="87"/>
    </location>
</feature>
<evidence type="ECO:0000313" key="11">
    <source>
        <dbReference type="EMBL" id="KAI9638802.1"/>
    </source>
</evidence>
<comment type="caution">
    <text evidence="11">The sequence shown here is derived from an EMBL/GenBank/DDBJ whole genome shotgun (WGS) entry which is preliminary data.</text>
</comment>
<evidence type="ECO:0000313" key="12">
    <source>
        <dbReference type="Proteomes" id="UP001164286"/>
    </source>
</evidence>
<evidence type="ECO:0000259" key="10">
    <source>
        <dbReference type="Pfam" id="PF21365"/>
    </source>
</evidence>
<accession>A0AA38LWI5</accession>
<dbReference type="Pfam" id="PF01055">
    <property type="entry name" value="Glyco_hydro_31_2nd"/>
    <property type="match status" value="1"/>
</dbReference>
<keyword evidence="12" id="KW-1185">Reference proteome</keyword>
<evidence type="ECO:0000256" key="5">
    <source>
        <dbReference type="ARBA" id="ARBA00066962"/>
    </source>
</evidence>
<dbReference type="GeneID" id="77728466"/>
<evidence type="ECO:0000259" key="8">
    <source>
        <dbReference type="Pfam" id="PF01055"/>
    </source>
</evidence>
<dbReference type="SUPFAM" id="SSF51011">
    <property type="entry name" value="Glycosyl hydrolase domain"/>
    <property type="match status" value="1"/>
</dbReference>
<feature type="region of interest" description="Disordered" evidence="7">
    <location>
        <begin position="75"/>
        <end position="98"/>
    </location>
</feature>
<comment type="catalytic activity">
    <reaction evidence="4">
        <text>Hydrolysis of terminal, non-reducing alpha-D-xylose residues with release of alpha-D-xylose.</text>
        <dbReference type="EC" id="3.2.1.177"/>
    </reaction>
</comment>
<dbReference type="RefSeq" id="XP_052948579.1">
    <property type="nucleotide sequence ID" value="XM_053089261.1"/>
</dbReference>
<evidence type="ECO:0000256" key="7">
    <source>
        <dbReference type="SAM" id="MobiDB-lite"/>
    </source>
</evidence>
<dbReference type="Pfam" id="PF21365">
    <property type="entry name" value="Glyco_hydro_31_3rd"/>
    <property type="match status" value="1"/>
</dbReference>